<evidence type="ECO:0000256" key="1">
    <source>
        <dbReference type="ARBA" id="ARBA00010231"/>
    </source>
</evidence>
<keyword evidence="4 6" id="KW-0460">Magnesium</keyword>
<feature type="modified residue" description="Phosphoserine" evidence="6">
    <location>
        <position position="102"/>
    </location>
</feature>
<feature type="binding site" description="via phosphate group" evidence="6">
    <location>
        <position position="102"/>
    </location>
    <ligand>
        <name>Mg(2+)</name>
        <dbReference type="ChEBI" id="CHEBI:18420"/>
    </ligand>
</feature>
<comment type="similarity">
    <text evidence="1 6 7">Belongs to the phosphohexose mutase family.</text>
</comment>
<dbReference type="CDD" id="cd05802">
    <property type="entry name" value="GlmM"/>
    <property type="match status" value="1"/>
</dbReference>
<dbReference type="Proteomes" id="UP001230685">
    <property type="component" value="Unassembled WGS sequence"/>
</dbReference>
<dbReference type="Pfam" id="PF02878">
    <property type="entry name" value="PGM_PMM_I"/>
    <property type="match status" value="1"/>
</dbReference>
<comment type="function">
    <text evidence="6 8">Catalyzes the conversion of glucosamine-6-phosphate to glucosamine-1-phosphate.</text>
</comment>
<comment type="cofactor">
    <cofactor evidence="6">
        <name>Mg(2+)</name>
        <dbReference type="ChEBI" id="CHEBI:18420"/>
    </cofactor>
    <text evidence="6">Binds 1 Mg(2+) ion per subunit.</text>
</comment>
<dbReference type="Pfam" id="PF02879">
    <property type="entry name" value="PGM_PMM_II"/>
    <property type="match status" value="1"/>
</dbReference>
<dbReference type="EMBL" id="JAUUDS010000007">
    <property type="protein sequence ID" value="MDP1028139.1"/>
    <property type="molecule type" value="Genomic_DNA"/>
</dbReference>
<dbReference type="NCBIfam" id="TIGR01455">
    <property type="entry name" value="glmM"/>
    <property type="match status" value="1"/>
</dbReference>
<protein>
    <recommendedName>
        <fullName evidence="6 8">Phosphoglucosamine mutase</fullName>
        <ecNumber evidence="6 8">5.4.2.10</ecNumber>
    </recommendedName>
</protein>
<feature type="domain" description="Alpha-D-phosphohexomutase alpha/beta/alpha" evidence="10">
    <location>
        <begin position="3"/>
        <end position="134"/>
    </location>
</feature>
<evidence type="ECO:0000259" key="12">
    <source>
        <dbReference type="Pfam" id="PF02880"/>
    </source>
</evidence>
<keyword evidence="2 6" id="KW-0597">Phosphoprotein</keyword>
<dbReference type="HAMAP" id="MF_01554_B">
    <property type="entry name" value="GlmM_B"/>
    <property type="match status" value="1"/>
</dbReference>
<dbReference type="Gene3D" id="3.30.310.50">
    <property type="entry name" value="Alpha-D-phosphohexomutase, C-terminal domain"/>
    <property type="match status" value="1"/>
</dbReference>
<dbReference type="InterPro" id="IPR050060">
    <property type="entry name" value="Phosphoglucosamine_mutase"/>
</dbReference>
<evidence type="ECO:0000313" key="13">
    <source>
        <dbReference type="EMBL" id="MDP1028139.1"/>
    </source>
</evidence>
<dbReference type="PROSITE" id="PS00710">
    <property type="entry name" value="PGM_PMM"/>
    <property type="match status" value="1"/>
</dbReference>
<dbReference type="NCBIfam" id="NF008139">
    <property type="entry name" value="PRK10887.1"/>
    <property type="match status" value="1"/>
</dbReference>
<dbReference type="PRINTS" id="PR00509">
    <property type="entry name" value="PGMPMM"/>
</dbReference>
<keyword evidence="3 6" id="KW-0479">Metal-binding</keyword>
<dbReference type="InterPro" id="IPR005846">
    <property type="entry name" value="A-D-PHexomutase_a/b/a-III"/>
</dbReference>
<evidence type="ECO:0000256" key="7">
    <source>
        <dbReference type="RuleBase" id="RU004326"/>
    </source>
</evidence>
<gene>
    <name evidence="6 13" type="primary">glmM</name>
    <name evidence="13" type="ORF">Q5H91_13025</name>
</gene>
<evidence type="ECO:0000259" key="11">
    <source>
        <dbReference type="Pfam" id="PF02879"/>
    </source>
</evidence>
<dbReference type="InterPro" id="IPR036900">
    <property type="entry name" value="A-D-PHexomutase_C_sf"/>
</dbReference>
<dbReference type="InterPro" id="IPR005845">
    <property type="entry name" value="A-D-PHexomutase_a/b/a-II"/>
</dbReference>
<organism evidence="13 14">
    <name type="scientific">Sphingomonas aurea</name>
    <dbReference type="NCBI Taxonomy" id="3063994"/>
    <lineage>
        <taxon>Bacteria</taxon>
        <taxon>Pseudomonadati</taxon>
        <taxon>Pseudomonadota</taxon>
        <taxon>Alphaproteobacteria</taxon>
        <taxon>Sphingomonadales</taxon>
        <taxon>Sphingomonadaceae</taxon>
        <taxon>Sphingomonas</taxon>
    </lineage>
</organism>
<evidence type="ECO:0000313" key="14">
    <source>
        <dbReference type="Proteomes" id="UP001230685"/>
    </source>
</evidence>
<dbReference type="InterPro" id="IPR016066">
    <property type="entry name" value="A-D-PHexomutase_CS"/>
</dbReference>
<dbReference type="PANTHER" id="PTHR42946">
    <property type="entry name" value="PHOSPHOHEXOSE MUTASE"/>
    <property type="match status" value="1"/>
</dbReference>
<evidence type="ECO:0000256" key="6">
    <source>
        <dbReference type="HAMAP-Rule" id="MF_01554"/>
    </source>
</evidence>
<feature type="binding site" evidence="6">
    <location>
        <position position="241"/>
    </location>
    <ligand>
        <name>Mg(2+)</name>
        <dbReference type="ChEBI" id="CHEBI:18420"/>
    </ligand>
</feature>
<sequence length="445" mass="46154">MARKYFGTDGIRGATNAGAMTAAMAMKVGMAAGAYFLRGGHKHRVVIGKDTRLSGYMLESALVAGFTSVGMDVVMTGPLPTPAIAMLTQSMRADIGVMISASHNPFADNGIKLFGPDGYKLSDEAEEAIEALIDGDVPLAPSAQIGRAKRIDDAQGRYIHFAKSTFPPNLRLDGMRVVIDCAHGAAYKVAPAALWELGADIIAIGVTPDGTNINDGVGSTAPQALGETVVASGADIGIALDGDADRLIVVDERGRVVDGDQLMATIAAAWARAGRLAGGGLVATVMSNLGLERHLATQGLDLIRTKVGDRHVLEAMRAKGYNVGGEQSGHIILSDYATTGDGLVAALQILAEVKRAGAPASEVLHRFDPLPQLLRNVRFAGGKPLDAAPVKASIAAAEAQLEGRGRVLIRPSGTEPVIRVMAEGEDAAEVEQVVANICDAIQAAA</sequence>
<dbReference type="GO" id="GO:0008966">
    <property type="term" value="F:phosphoglucosamine mutase activity"/>
    <property type="evidence" value="ECO:0007669"/>
    <property type="project" value="UniProtKB-EC"/>
</dbReference>
<evidence type="ECO:0000256" key="5">
    <source>
        <dbReference type="ARBA" id="ARBA00023235"/>
    </source>
</evidence>
<comment type="caution">
    <text evidence="13">The sequence shown here is derived from an EMBL/GenBank/DDBJ whole genome shotgun (WGS) entry which is preliminary data.</text>
</comment>
<feature type="domain" description="Alpha-D-phosphohexomutase C-terminal" evidence="9">
    <location>
        <begin position="376"/>
        <end position="439"/>
    </location>
</feature>
<dbReference type="PANTHER" id="PTHR42946:SF1">
    <property type="entry name" value="PHOSPHOGLUCOMUTASE (ALPHA-D-GLUCOSE-1,6-BISPHOSPHATE-DEPENDENT)"/>
    <property type="match status" value="1"/>
</dbReference>
<comment type="PTM">
    <text evidence="6">Activated by phosphorylation.</text>
</comment>
<accession>A0ABT9EMF2</accession>
<dbReference type="EC" id="5.4.2.10" evidence="6 8"/>
<evidence type="ECO:0000256" key="8">
    <source>
        <dbReference type="RuleBase" id="RU004327"/>
    </source>
</evidence>
<evidence type="ECO:0000256" key="3">
    <source>
        <dbReference type="ARBA" id="ARBA00022723"/>
    </source>
</evidence>
<feature type="binding site" evidence="6">
    <location>
        <position position="243"/>
    </location>
    <ligand>
        <name>Mg(2+)</name>
        <dbReference type="ChEBI" id="CHEBI:18420"/>
    </ligand>
</feature>
<dbReference type="InterPro" id="IPR006352">
    <property type="entry name" value="GlmM_bact"/>
</dbReference>
<reference evidence="13 14" key="1">
    <citation type="submission" date="2023-07" db="EMBL/GenBank/DDBJ databases">
        <authorList>
            <person name="Kim M.K."/>
        </authorList>
    </citation>
    <scope>NUCLEOTIDE SEQUENCE [LARGE SCALE GENOMIC DNA]</scope>
    <source>
        <strain evidence="13 14">KR1UV-12</strain>
    </source>
</reference>
<dbReference type="InterPro" id="IPR005843">
    <property type="entry name" value="A-D-PHexomutase_C"/>
</dbReference>
<name>A0ABT9EMF2_9SPHN</name>
<dbReference type="SUPFAM" id="SSF55957">
    <property type="entry name" value="Phosphoglucomutase, C-terminal domain"/>
    <property type="match status" value="1"/>
</dbReference>
<dbReference type="Pfam" id="PF00408">
    <property type="entry name" value="PGM_PMM_IV"/>
    <property type="match status" value="1"/>
</dbReference>
<evidence type="ECO:0000259" key="9">
    <source>
        <dbReference type="Pfam" id="PF00408"/>
    </source>
</evidence>
<dbReference type="SUPFAM" id="SSF53738">
    <property type="entry name" value="Phosphoglucomutase, first 3 domains"/>
    <property type="match status" value="3"/>
</dbReference>
<dbReference type="InterPro" id="IPR016055">
    <property type="entry name" value="A-D-PHexomutase_a/b/a-I/II/III"/>
</dbReference>
<evidence type="ECO:0000256" key="2">
    <source>
        <dbReference type="ARBA" id="ARBA00022553"/>
    </source>
</evidence>
<proteinExistence type="inferred from homology"/>
<feature type="domain" description="Alpha-D-phosphohexomutase alpha/beta/alpha" evidence="11">
    <location>
        <begin position="157"/>
        <end position="254"/>
    </location>
</feature>
<dbReference type="InterPro" id="IPR005841">
    <property type="entry name" value="Alpha-D-phosphohexomutase_SF"/>
</dbReference>
<dbReference type="Pfam" id="PF02880">
    <property type="entry name" value="PGM_PMM_III"/>
    <property type="match status" value="1"/>
</dbReference>
<feature type="active site" description="Phosphoserine intermediate" evidence="6">
    <location>
        <position position="102"/>
    </location>
</feature>
<keyword evidence="5 6" id="KW-0413">Isomerase</keyword>
<feature type="binding site" evidence="6">
    <location>
        <position position="245"/>
    </location>
    <ligand>
        <name>Mg(2+)</name>
        <dbReference type="ChEBI" id="CHEBI:18420"/>
    </ligand>
</feature>
<dbReference type="RefSeq" id="WP_305173948.1">
    <property type="nucleotide sequence ID" value="NZ_JAUUDS010000007.1"/>
</dbReference>
<evidence type="ECO:0000256" key="4">
    <source>
        <dbReference type="ARBA" id="ARBA00022842"/>
    </source>
</evidence>
<dbReference type="Gene3D" id="3.40.120.10">
    <property type="entry name" value="Alpha-D-Glucose-1,6-Bisphosphate, subunit A, domain 3"/>
    <property type="match status" value="3"/>
</dbReference>
<evidence type="ECO:0000259" key="10">
    <source>
        <dbReference type="Pfam" id="PF02878"/>
    </source>
</evidence>
<feature type="domain" description="Alpha-D-phosphohexomutase alpha/beta/alpha" evidence="12">
    <location>
        <begin position="258"/>
        <end position="365"/>
    </location>
</feature>
<keyword evidence="14" id="KW-1185">Reference proteome</keyword>
<dbReference type="InterPro" id="IPR005844">
    <property type="entry name" value="A-D-PHexomutase_a/b/a-I"/>
</dbReference>
<comment type="catalytic activity">
    <reaction evidence="6 8">
        <text>alpha-D-glucosamine 1-phosphate = D-glucosamine 6-phosphate</text>
        <dbReference type="Rhea" id="RHEA:23424"/>
        <dbReference type="ChEBI" id="CHEBI:58516"/>
        <dbReference type="ChEBI" id="CHEBI:58725"/>
        <dbReference type="EC" id="5.4.2.10"/>
    </reaction>
</comment>